<sequence>MLQGAEKRYSQIEKLALALVITARKLRPYFQSHKVIVLTNQPLKHIMMRPDASGRLVKWAVKLEEYDIEYQGRNAIKAQVLTDFVVEFAGEQGQEGKGGWLLHVDGSSNASNRGAGVLLQVGIGSRDKRVKCVHGFPTGSYAEKEVQVIENSDSWKGDFMNYLRDGTLPSDPIKAKRIKFKGTRFTVVGNDLYKRTIGGPLLKCLDEERAKYVLREVHEGSCGNHSGGRSLAQKVTRQGYFWPTLAKDATEFTKKCESCQRFASLIHTPATPMEPIRIACPFDQWGIDILGPFPPAAAQKKFIVVAMEYFSKWVEAEALAKITEKETRLEGAKSSWIEELLGVLWAYRTTPRSATGETPFCLVYGTEAIILAEIGEKTQRVAQYEAERNKEEWAFNLTVIDERRDAAYAKILHHKGLMMRSYNRRIKPICFQVGDLVLKKVEVSKYVGKLDPGWEGPFKVIKIKKPGTYMLQDIEENDLARPWNVHNLKGSTPEC</sequence>
<evidence type="ECO:0000256" key="3">
    <source>
        <dbReference type="ARBA" id="ARBA00022722"/>
    </source>
</evidence>
<evidence type="ECO:0000256" key="4">
    <source>
        <dbReference type="ARBA" id="ARBA00022759"/>
    </source>
</evidence>
<dbReference type="AlphaFoldDB" id="A0AAW2VFD8"/>
<keyword evidence="6" id="KW-0695">RNA-directed DNA polymerase</keyword>
<evidence type="ECO:0000256" key="2">
    <source>
        <dbReference type="ARBA" id="ARBA00022695"/>
    </source>
</evidence>
<dbReference type="PANTHER" id="PTHR48475:SF2">
    <property type="entry name" value="RIBONUCLEASE H"/>
    <property type="match status" value="1"/>
</dbReference>
<dbReference type="InterPro" id="IPR041373">
    <property type="entry name" value="RT_RNaseH"/>
</dbReference>
<evidence type="ECO:0000256" key="5">
    <source>
        <dbReference type="ARBA" id="ARBA00022801"/>
    </source>
</evidence>
<dbReference type="EMBL" id="JACGWN010000010">
    <property type="protein sequence ID" value="KAL0428187.1"/>
    <property type="molecule type" value="Genomic_DNA"/>
</dbReference>
<organism evidence="9">
    <name type="scientific">Sesamum latifolium</name>
    <dbReference type="NCBI Taxonomy" id="2727402"/>
    <lineage>
        <taxon>Eukaryota</taxon>
        <taxon>Viridiplantae</taxon>
        <taxon>Streptophyta</taxon>
        <taxon>Embryophyta</taxon>
        <taxon>Tracheophyta</taxon>
        <taxon>Spermatophyta</taxon>
        <taxon>Magnoliopsida</taxon>
        <taxon>eudicotyledons</taxon>
        <taxon>Gunneridae</taxon>
        <taxon>Pentapetalae</taxon>
        <taxon>asterids</taxon>
        <taxon>lamiids</taxon>
        <taxon>Lamiales</taxon>
        <taxon>Pedaliaceae</taxon>
        <taxon>Sesamum</taxon>
    </lineage>
</organism>
<dbReference type="GO" id="GO:0004519">
    <property type="term" value="F:endonuclease activity"/>
    <property type="evidence" value="ECO:0007669"/>
    <property type="project" value="UniProtKB-KW"/>
</dbReference>
<gene>
    <name evidence="9" type="ORF">Slati_2993500</name>
</gene>
<feature type="domain" description="Integrase zinc-binding" evidence="8">
    <location>
        <begin position="207"/>
        <end position="262"/>
    </location>
</feature>
<dbReference type="GO" id="GO:0003964">
    <property type="term" value="F:RNA-directed DNA polymerase activity"/>
    <property type="evidence" value="ECO:0007669"/>
    <property type="project" value="UniProtKB-KW"/>
</dbReference>
<evidence type="ECO:0000313" key="9">
    <source>
        <dbReference type="EMBL" id="KAL0428187.1"/>
    </source>
</evidence>
<protein>
    <recommendedName>
        <fullName evidence="10">Reverse transcriptase RNase H-like domain-containing protein</fullName>
    </recommendedName>
</protein>
<dbReference type="Gene3D" id="3.30.420.10">
    <property type="entry name" value="Ribonuclease H-like superfamily/Ribonuclease H"/>
    <property type="match status" value="2"/>
</dbReference>
<dbReference type="Pfam" id="PF17921">
    <property type="entry name" value="Integrase_H2C2"/>
    <property type="match status" value="1"/>
</dbReference>
<evidence type="ECO:0000259" key="8">
    <source>
        <dbReference type="Pfam" id="PF17921"/>
    </source>
</evidence>
<feature type="domain" description="Reverse transcriptase RNase H-like" evidence="7">
    <location>
        <begin position="2"/>
        <end position="66"/>
    </location>
</feature>
<accession>A0AAW2VFD8</accession>
<dbReference type="Gene3D" id="1.10.340.70">
    <property type="match status" value="1"/>
</dbReference>
<dbReference type="SUPFAM" id="SSF56672">
    <property type="entry name" value="DNA/RNA polymerases"/>
    <property type="match status" value="1"/>
</dbReference>
<reference evidence="9" key="2">
    <citation type="journal article" date="2024" name="Plant">
        <title>Genomic evolution and insights into agronomic trait innovations of Sesamum species.</title>
        <authorList>
            <person name="Miao H."/>
            <person name="Wang L."/>
            <person name="Qu L."/>
            <person name="Liu H."/>
            <person name="Sun Y."/>
            <person name="Le M."/>
            <person name="Wang Q."/>
            <person name="Wei S."/>
            <person name="Zheng Y."/>
            <person name="Lin W."/>
            <person name="Duan Y."/>
            <person name="Cao H."/>
            <person name="Xiong S."/>
            <person name="Wang X."/>
            <person name="Wei L."/>
            <person name="Li C."/>
            <person name="Ma Q."/>
            <person name="Ju M."/>
            <person name="Zhao R."/>
            <person name="Li G."/>
            <person name="Mu C."/>
            <person name="Tian Q."/>
            <person name="Mei H."/>
            <person name="Zhang T."/>
            <person name="Gao T."/>
            <person name="Zhang H."/>
        </authorList>
    </citation>
    <scope>NUCLEOTIDE SEQUENCE</scope>
    <source>
        <strain evidence="9">KEN1</strain>
    </source>
</reference>
<proteinExistence type="predicted"/>
<dbReference type="GO" id="GO:0016787">
    <property type="term" value="F:hydrolase activity"/>
    <property type="evidence" value="ECO:0007669"/>
    <property type="project" value="UniProtKB-KW"/>
</dbReference>
<keyword evidence="1" id="KW-0808">Transferase</keyword>
<dbReference type="InterPro" id="IPR043502">
    <property type="entry name" value="DNA/RNA_pol_sf"/>
</dbReference>
<dbReference type="InterPro" id="IPR036397">
    <property type="entry name" value="RNaseH_sf"/>
</dbReference>
<evidence type="ECO:0008006" key="10">
    <source>
        <dbReference type="Google" id="ProtNLM"/>
    </source>
</evidence>
<dbReference type="GO" id="GO:0003676">
    <property type="term" value="F:nucleic acid binding"/>
    <property type="evidence" value="ECO:0007669"/>
    <property type="project" value="InterPro"/>
</dbReference>
<keyword evidence="2" id="KW-0548">Nucleotidyltransferase</keyword>
<dbReference type="InterPro" id="IPR012337">
    <property type="entry name" value="RNaseH-like_sf"/>
</dbReference>
<keyword evidence="5" id="KW-0378">Hydrolase</keyword>
<dbReference type="Pfam" id="PF17917">
    <property type="entry name" value="RT_RNaseH"/>
    <property type="match status" value="1"/>
</dbReference>
<keyword evidence="4" id="KW-0255">Endonuclease</keyword>
<keyword evidence="3" id="KW-0540">Nuclease</keyword>
<comment type="caution">
    <text evidence="9">The sequence shown here is derived from an EMBL/GenBank/DDBJ whole genome shotgun (WGS) entry which is preliminary data.</text>
</comment>
<evidence type="ECO:0000256" key="1">
    <source>
        <dbReference type="ARBA" id="ARBA00022679"/>
    </source>
</evidence>
<dbReference type="InterPro" id="IPR041588">
    <property type="entry name" value="Integrase_H2C2"/>
</dbReference>
<dbReference type="PANTHER" id="PTHR48475">
    <property type="entry name" value="RIBONUCLEASE H"/>
    <property type="match status" value="1"/>
</dbReference>
<evidence type="ECO:0000259" key="7">
    <source>
        <dbReference type="Pfam" id="PF17917"/>
    </source>
</evidence>
<reference evidence="9" key="1">
    <citation type="submission" date="2020-06" db="EMBL/GenBank/DDBJ databases">
        <authorList>
            <person name="Li T."/>
            <person name="Hu X."/>
            <person name="Zhang T."/>
            <person name="Song X."/>
            <person name="Zhang H."/>
            <person name="Dai N."/>
            <person name="Sheng W."/>
            <person name="Hou X."/>
            <person name="Wei L."/>
        </authorList>
    </citation>
    <scope>NUCLEOTIDE SEQUENCE</scope>
    <source>
        <strain evidence="9">KEN1</strain>
        <tissue evidence="9">Leaf</tissue>
    </source>
</reference>
<name>A0AAW2VFD8_9LAMI</name>
<dbReference type="SUPFAM" id="SSF53098">
    <property type="entry name" value="Ribonuclease H-like"/>
    <property type="match status" value="1"/>
</dbReference>
<evidence type="ECO:0000256" key="6">
    <source>
        <dbReference type="ARBA" id="ARBA00022918"/>
    </source>
</evidence>